<dbReference type="GO" id="GO:0052693">
    <property type="term" value="F:epoxyqueuosine reductase activity"/>
    <property type="evidence" value="ECO:0007669"/>
    <property type="project" value="UniProtKB-UniRule"/>
</dbReference>
<keyword evidence="6 17" id="KW-0004">4Fe-4S</keyword>
<proteinExistence type="inferred from homology"/>
<evidence type="ECO:0000256" key="14">
    <source>
        <dbReference type="ARBA" id="ARBA00023284"/>
    </source>
</evidence>
<accession>A0A410PYS7</accession>
<keyword evidence="11 17" id="KW-0408">Iron</keyword>
<dbReference type="EMBL" id="CP035281">
    <property type="protein sequence ID" value="QAT44123.1"/>
    <property type="molecule type" value="Genomic_DNA"/>
</dbReference>
<dbReference type="EC" id="1.17.99.6" evidence="4 17"/>
<keyword evidence="12 17" id="KW-0411">Iron-sulfur</keyword>
<dbReference type="HAMAP" id="MF_02089">
    <property type="entry name" value="QueH"/>
    <property type="match status" value="1"/>
</dbReference>
<evidence type="ECO:0000256" key="2">
    <source>
        <dbReference type="ARBA" id="ARBA00004691"/>
    </source>
</evidence>
<comment type="catalytic activity">
    <reaction evidence="16 17">
        <text>epoxyqueuosine(34) in tRNA + AH2 = queuosine(34) in tRNA + A + H2O</text>
        <dbReference type="Rhea" id="RHEA:32159"/>
        <dbReference type="Rhea" id="RHEA-COMP:18571"/>
        <dbReference type="Rhea" id="RHEA-COMP:18582"/>
        <dbReference type="ChEBI" id="CHEBI:13193"/>
        <dbReference type="ChEBI" id="CHEBI:15377"/>
        <dbReference type="ChEBI" id="CHEBI:17499"/>
        <dbReference type="ChEBI" id="CHEBI:194431"/>
        <dbReference type="ChEBI" id="CHEBI:194443"/>
        <dbReference type="EC" id="1.17.99.6"/>
    </reaction>
</comment>
<dbReference type="KEGG" id="amij:EQM06_08040"/>
<keyword evidence="7 17" id="KW-0819">tRNA processing</keyword>
<dbReference type="Pfam" id="PF02677">
    <property type="entry name" value="QueH"/>
    <property type="match status" value="1"/>
</dbReference>
<comment type="pathway">
    <text evidence="2 17">tRNA modification; tRNA-queuosine biosynthesis.</text>
</comment>
<keyword evidence="9 17" id="KW-0671">Queuosine biosynthesis</keyword>
<feature type="disulfide bond" description="Redox-active" evidence="17">
    <location>
        <begin position="200"/>
        <end position="202"/>
    </location>
</feature>
<protein>
    <recommendedName>
        <fullName evidence="5 17">Epoxyqueuosine reductase QueH</fullName>
        <ecNumber evidence="4 17">1.17.99.6</ecNumber>
    </recommendedName>
    <alternativeName>
        <fullName evidence="15 17">Queuosine biosynthesis protein QueH</fullName>
    </alternativeName>
</protein>
<feature type="binding site" evidence="17">
    <location>
        <position position="118"/>
    </location>
    <ligand>
        <name>[4Fe-4S] cluster</name>
        <dbReference type="ChEBI" id="CHEBI:49883"/>
    </ligand>
</feature>
<evidence type="ECO:0000256" key="12">
    <source>
        <dbReference type="ARBA" id="ARBA00023014"/>
    </source>
</evidence>
<feature type="binding site" evidence="17">
    <location>
        <position position="121"/>
    </location>
    <ligand>
        <name>[4Fe-4S] cluster</name>
        <dbReference type="ChEBI" id="CHEBI:49883"/>
    </ligand>
</feature>
<evidence type="ECO:0000256" key="17">
    <source>
        <dbReference type="HAMAP-Rule" id="MF_02089"/>
    </source>
</evidence>
<evidence type="ECO:0000256" key="1">
    <source>
        <dbReference type="ARBA" id="ARBA00002268"/>
    </source>
</evidence>
<keyword evidence="8 17" id="KW-0479">Metal-binding</keyword>
<evidence type="ECO:0000256" key="11">
    <source>
        <dbReference type="ARBA" id="ARBA00023004"/>
    </source>
</evidence>
<reference evidence="18 19" key="1">
    <citation type="submission" date="2019-01" db="EMBL/GenBank/DDBJ databases">
        <title>Draft genomes of a novel of Aminipila strains.</title>
        <authorList>
            <person name="Ma S."/>
        </authorList>
    </citation>
    <scope>NUCLEOTIDE SEQUENCE [LARGE SCALE GENOMIC DNA]</scope>
    <source>
        <strain evidence="19">JN-39</strain>
    </source>
</reference>
<evidence type="ECO:0000256" key="9">
    <source>
        <dbReference type="ARBA" id="ARBA00022785"/>
    </source>
</evidence>
<evidence type="ECO:0000256" key="6">
    <source>
        <dbReference type="ARBA" id="ARBA00022485"/>
    </source>
</evidence>
<evidence type="ECO:0000256" key="8">
    <source>
        <dbReference type="ARBA" id="ARBA00022723"/>
    </source>
</evidence>
<evidence type="ECO:0000256" key="3">
    <source>
        <dbReference type="ARBA" id="ARBA00008207"/>
    </source>
</evidence>
<evidence type="ECO:0000256" key="15">
    <source>
        <dbReference type="ARBA" id="ARBA00031446"/>
    </source>
</evidence>
<comment type="function">
    <text evidence="1 17">Catalyzes the conversion of epoxyqueuosine (oQ) to queuosine (Q), which is a hypermodified base found in the wobble positions of tRNA(Asp), tRNA(Asn), tRNA(His) and tRNA(Tyr).</text>
</comment>
<feature type="binding site" evidence="17">
    <location>
        <position position="33"/>
    </location>
    <ligand>
        <name>[4Fe-4S] cluster</name>
        <dbReference type="ChEBI" id="CHEBI:49883"/>
    </ligand>
</feature>
<evidence type="ECO:0000256" key="10">
    <source>
        <dbReference type="ARBA" id="ARBA00023002"/>
    </source>
</evidence>
<dbReference type="GO" id="GO:0051539">
    <property type="term" value="F:4 iron, 4 sulfur cluster binding"/>
    <property type="evidence" value="ECO:0007669"/>
    <property type="project" value="UniProtKB-UniRule"/>
</dbReference>
<keyword evidence="14 17" id="KW-0676">Redox-active center</keyword>
<dbReference type="UniPathway" id="UPA00392"/>
<evidence type="ECO:0000256" key="7">
    <source>
        <dbReference type="ARBA" id="ARBA00022694"/>
    </source>
</evidence>
<evidence type="ECO:0000256" key="16">
    <source>
        <dbReference type="ARBA" id="ARBA00047415"/>
    </source>
</evidence>
<gene>
    <name evidence="17" type="primary">queH</name>
    <name evidence="18" type="ORF">EQM06_08040</name>
</gene>
<dbReference type="AlphaFoldDB" id="A0A410PYS7"/>
<name>A0A410PYS7_9FIRM</name>
<dbReference type="GO" id="GO:0008616">
    <property type="term" value="P:tRNA queuosine(34) biosynthetic process"/>
    <property type="evidence" value="ECO:0007669"/>
    <property type="project" value="UniProtKB-UniRule"/>
</dbReference>
<keyword evidence="13 17" id="KW-1015">Disulfide bond</keyword>
<dbReference type="OrthoDB" id="9801033at2"/>
<dbReference type="GO" id="GO:0046872">
    <property type="term" value="F:metal ion binding"/>
    <property type="evidence" value="ECO:0007669"/>
    <property type="project" value="UniProtKB-KW"/>
</dbReference>
<organism evidence="18 19">
    <name type="scientific">Aminipila luticellarii</name>
    <dbReference type="NCBI Taxonomy" id="2507160"/>
    <lineage>
        <taxon>Bacteria</taxon>
        <taxon>Bacillati</taxon>
        <taxon>Bacillota</taxon>
        <taxon>Clostridia</taxon>
        <taxon>Peptostreptococcales</taxon>
        <taxon>Anaerovoracaceae</taxon>
        <taxon>Aminipila</taxon>
    </lineage>
</organism>
<dbReference type="InterPro" id="IPR003828">
    <property type="entry name" value="QueH"/>
</dbReference>
<evidence type="ECO:0000256" key="4">
    <source>
        <dbReference type="ARBA" id="ARBA00012622"/>
    </source>
</evidence>
<evidence type="ECO:0000313" key="18">
    <source>
        <dbReference type="EMBL" id="QAT44123.1"/>
    </source>
</evidence>
<sequence length="208" mass="24242">MAESYFRGDKIIILDDIKDRMKEKPKLLLHSCCGPCSTSVIERLAGSYDVTIFFYNPNITDQEEYEKRRTTQLEFIEAYNQNAMEDEKVDFIEGEFFPEEFFRMVKGLEEEPEGGKRCTQCFKLRLERTAAEAKLKGFELFGTTLTVSPHKNYLLISKIGKDLALSYGLSFLDMDFKKKAGYQRSVELSKEYGLYRQNYCGCCFSKWE</sequence>
<evidence type="ECO:0000256" key="5">
    <source>
        <dbReference type="ARBA" id="ARBA00016895"/>
    </source>
</evidence>
<dbReference type="PANTHER" id="PTHR36701:SF1">
    <property type="entry name" value="EPOXYQUEUOSINE REDUCTASE QUEH"/>
    <property type="match status" value="1"/>
</dbReference>
<dbReference type="PANTHER" id="PTHR36701">
    <property type="entry name" value="EPOXYQUEUOSINE REDUCTASE QUEH"/>
    <property type="match status" value="1"/>
</dbReference>
<evidence type="ECO:0000313" key="19">
    <source>
        <dbReference type="Proteomes" id="UP000287601"/>
    </source>
</evidence>
<comment type="similarity">
    <text evidence="3 17">Belongs to the QueH family.</text>
</comment>
<dbReference type="Proteomes" id="UP000287601">
    <property type="component" value="Chromosome"/>
</dbReference>
<keyword evidence="10 17" id="KW-0560">Oxidoreductase</keyword>
<feature type="binding site" evidence="17">
    <location>
        <position position="32"/>
    </location>
    <ligand>
        <name>[4Fe-4S] cluster</name>
        <dbReference type="ChEBI" id="CHEBI:49883"/>
    </ligand>
</feature>
<keyword evidence="19" id="KW-1185">Reference proteome</keyword>
<evidence type="ECO:0000256" key="13">
    <source>
        <dbReference type="ARBA" id="ARBA00023157"/>
    </source>
</evidence>